<dbReference type="InterPro" id="IPR024478">
    <property type="entry name" value="HlyB_4HB_MCP"/>
</dbReference>
<dbReference type="Pfam" id="PF00015">
    <property type="entry name" value="MCPsignal"/>
    <property type="match status" value="1"/>
</dbReference>
<evidence type="ECO:0000259" key="8">
    <source>
        <dbReference type="PROSITE" id="PS50111"/>
    </source>
</evidence>
<dbReference type="GO" id="GO:0004888">
    <property type="term" value="F:transmembrane signaling receptor activity"/>
    <property type="evidence" value="ECO:0007669"/>
    <property type="project" value="InterPro"/>
</dbReference>
<dbReference type="SUPFAM" id="SSF58104">
    <property type="entry name" value="Methyl-accepting chemotaxis protein (MCP) signaling domain"/>
    <property type="match status" value="1"/>
</dbReference>
<dbReference type="SMART" id="SM00304">
    <property type="entry name" value="HAMP"/>
    <property type="match status" value="1"/>
</dbReference>
<dbReference type="AlphaFoldDB" id="A0A562IX12"/>
<dbReference type="InterPro" id="IPR004090">
    <property type="entry name" value="Chemotax_Me-accpt_rcpt"/>
</dbReference>
<dbReference type="PRINTS" id="PR00260">
    <property type="entry name" value="CHEMTRNSDUCR"/>
</dbReference>
<evidence type="ECO:0000313" key="11">
    <source>
        <dbReference type="Proteomes" id="UP000321490"/>
    </source>
</evidence>
<dbReference type="PANTHER" id="PTHR32089">
    <property type="entry name" value="METHYL-ACCEPTING CHEMOTAXIS PROTEIN MCPB"/>
    <property type="match status" value="1"/>
</dbReference>
<sequence>MTTDHDTETGSPGPRPGPGLRWGDLSVRIKVLTAVVAAVTVAALVGVMGIAAQQSSADRTQRLYEQNLVEGVTLATGMRGILKDTQIANRNAILEATPAETTEELERLTGLLDSFETTVASYTESNMTPEKQALADEALEQYRAYQQGISTLLAPLALADDVAGWRLVNETQVGQFSDATLVSLNAIVAAETEEAQAAAEAAAADAAQQRTISLVLLALGAAGALALGLVVANGIARAASRVQEVAAALAAGDLTRSSGLTTRDELGRMGASLDTAVADLRGLMASVVASADAVAASSEELSASSAQISASAEETSAQSGVVSTAAEEVSRSVATVAAGAEQMGASIREISQNANEAARVASGAVSEAESTNATITKLGESSKEIGDVIRVITSIAEQTNLLALNATIEAARAGEAGKGFAVVATEVKDLAQETAKATEDIARRVEAIQGDTTGAVDAIGRISEIIGRINDFQLTIASAVEEQTATTQEMSRSVQEAAAGSTEIAANITGVSTAAESTTQALGQTRVAVEELSRMATDLRSTVGRFTY</sequence>
<feature type="transmembrane region" description="Helical" evidence="7">
    <location>
        <begin position="214"/>
        <end position="236"/>
    </location>
</feature>
<dbReference type="RefSeq" id="WP_153361273.1">
    <property type="nucleotide sequence ID" value="NZ_JABGDC010000134.1"/>
</dbReference>
<dbReference type="GO" id="GO:0016020">
    <property type="term" value="C:membrane"/>
    <property type="evidence" value="ECO:0007669"/>
    <property type="project" value="InterPro"/>
</dbReference>
<gene>
    <name evidence="10" type="ORF">JD78_03655</name>
</gene>
<dbReference type="OrthoDB" id="1115140at2"/>
<name>A0A562IX12_9ACTN</name>
<dbReference type="Pfam" id="PF12729">
    <property type="entry name" value="4HB_MCP_1"/>
    <property type="match status" value="1"/>
</dbReference>
<feature type="transmembrane region" description="Helical" evidence="7">
    <location>
        <begin position="31"/>
        <end position="52"/>
    </location>
</feature>
<organism evidence="10 11">
    <name type="scientific">Modestobacter roseus</name>
    <dbReference type="NCBI Taxonomy" id="1181884"/>
    <lineage>
        <taxon>Bacteria</taxon>
        <taxon>Bacillati</taxon>
        <taxon>Actinomycetota</taxon>
        <taxon>Actinomycetes</taxon>
        <taxon>Geodermatophilales</taxon>
        <taxon>Geodermatophilaceae</taxon>
        <taxon>Modestobacter</taxon>
    </lineage>
</organism>
<keyword evidence="3 5" id="KW-0807">Transducer</keyword>
<evidence type="ECO:0000256" key="7">
    <source>
        <dbReference type="SAM" id="Phobius"/>
    </source>
</evidence>
<comment type="caution">
    <text evidence="10">The sequence shown here is derived from an EMBL/GenBank/DDBJ whole genome shotgun (WGS) entry which is preliminary data.</text>
</comment>
<evidence type="ECO:0000313" key="10">
    <source>
        <dbReference type="EMBL" id="TWH75104.1"/>
    </source>
</evidence>
<dbReference type="InterPro" id="IPR003660">
    <property type="entry name" value="HAMP_dom"/>
</dbReference>
<dbReference type="GO" id="GO:0006935">
    <property type="term" value="P:chemotaxis"/>
    <property type="evidence" value="ECO:0007669"/>
    <property type="project" value="InterPro"/>
</dbReference>
<accession>A0A562IX12</accession>
<dbReference type="PROSITE" id="PS50111">
    <property type="entry name" value="CHEMOTAXIS_TRANSDUC_2"/>
    <property type="match status" value="1"/>
</dbReference>
<protein>
    <submittedName>
        <fullName evidence="10">Methyl-accepting chemotaxis protein</fullName>
    </submittedName>
</protein>
<dbReference type="Gene3D" id="1.10.287.950">
    <property type="entry name" value="Methyl-accepting chemotaxis protein"/>
    <property type="match status" value="1"/>
</dbReference>
<feature type="region of interest" description="Disordered" evidence="6">
    <location>
        <begin position="1"/>
        <end position="20"/>
    </location>
</feature>
<dbReference type="SMART" id="SM00283">
    <property type="entry name" value="MA"/>
    <property type="match status" value="1"/>
</dbReference>
<dbReference type="InterPro" id="IPR004089">
    <property type="entry name" value="MCPsignal_dom"/>
</dbReference>
<evidence type="ECO:0000256" key="4">
    <source>
        <dbReference type="ARBA" id="ARBA00029447"/>
    </source>
</evidence>
<dbReference type="PANTHER" id="PTHR32089:SF112">
    <property type="entry name" value="LYSOZYME-LIKE PROTEIN-RELATED"/>
    <property type="match status" value="1"/>
</dbReference>
<evidence type="ECO:0000256" key="6">
    <source>
        <dbReference type="SAM" id="MobiDB-lite"/>
    </source>
</evidence>
<dbReference type="PROSITE" id="PS50885">
    <property type="entry name" value="HAMP"/>
    <property type="match status" value="1"/>
</dbReference>
<feature type="domain" description="HAMP" evidence="9">
    <location>
        <begin position="233"/>
        <end position="285"/>
    </location>
</feature>
<dbReference type="GO" id="GO:0007165">
    <property type="term" value="P:signal transduction"/>
    <property type="evidence" value="ECO:0007669"/>
    <property type="project" value="UniProtKB-KW"/>
</dbReference>
<evidence type="ECO:0000256" key="3">
    <source>
        <dbReference type="ARBA" id="ARBA00023224"/>
    </source>
</evidence>
<keyword evidence="11" id="KW-1185">Reference proteome</keyword>
<evidence type="ECO:0000256" key="5">
    <source>
        <dbReference type="PROSITE-ProRule" id="PRU00284"/>
    </source>
</evidence>
<keyword evidence="7" id="KW-0472">Membrane</keyword>
<feature type="domain" description="Methyl-accepting transducer" evidence="8">
    <location>
        <begin position="290"/>
        <end position="533"/>
    </location>
</feature>
<keyword evidence="1 7" id="KW-0812">Transmembrane</keyword>
<proteinExistence type="inferred from homology"/>
<keyword evidence="2 7" id="KW-1133">Transmembrane helix</keyword>
<evidence type="ECO:0000256" key="1">
    <source>
        <dbReference type="ARBA" id="ARBA00022692"/>
    </source>
</evidence>
<evidence type="ECO:0000259" key="9">
    <source>
        <dbReference type="PROSITE" id="PS50885"/>
    </source>
</evidence>
<dbReference type="EMBL" id="VLKF01000001">
    <property type="protein sequence ID" value="TWH75104.1"/>
    <property type="molecule type" value="Genomic_DNA"/>
</dbReference>
<reference evidence="10 11" key="1">
    <citation type="submission" date="2019-07" db="EMBL/GenBank/DDBJ databases">
        <title>R&amp;d 2014.</title>
        <authorList>
            <person name="Klenk H.-P."/>
        </authorList>
    </citation>
    <scope>NUCLEOTIDE SEQUENCE [LARGE SCALE GENOMIC DNA]</scope>
    <source>
        <strain evidence="10 11">DSM 45764</strain>
    </source>
</reference>
<evidence type="ECO:0000256" key="2">
    <source>
        <dbReference type="ARBA" id="ARBA00022989"/>
    </source>
</evidence>
<comment type="similarity">
    <text evidence="4">Belongs to the methyl-accepting chemotaxis (MCP) protein family.</text>
</comment>
<dbReference type="Proteomes" id="UP000321490">
    <property type="component" value="Unassembled WGS sequence"/>
</dbReference>